<dbReference type="SMART" id="SM00579">
    <property type="entry name" value="FBD"/>
    <property type="match status" value="2"/>
</dbReference>
<sequence>MLTNSVTNLPGPPSHGIFFTPILLLVTVVISRILQLSSLSVIGDSWIRSSSKKQKVDEDRDIISNLPDFIIGRILSFLITKEAVSTCVLSKRWKNLWTTVTKLHFIDKKVYYHQNISRTRFIHSVYRVLLHLNIACIEGFTLSLTKDYDAYHVNQWISALLNRGVKELSIESNRNLEISTHSLWKSQSLQKLVLDMNACGARMNVNACAVKVPPLVCLSSLTVLKLTGINVYFPGSDGSKHLILKFPLLKQHQASDCVWFNLKSVTFEVPLLEVLLLNHSRAMKSDEARAIFKYCAPRLTRFTYSGYILERPDNILLDLDLSTARIASAMIEPWEFVKENKEHTGSFAVELLKQFSNNVECLRFDRSNLLAVAQYDFLAFGMLNHLQVGKVDGEVLSGFLRNSPFLKNLELQELLDFDEEHSDPENVPCFTSNLEVIKFRKFKGVEHELRFTQFVMEHAEVLKNMTFYPHWETRKSTLEKESEKETARLDSLEIVLVSSALFKTCNISLKDLETNMSLSDSSSKMQKLNEDQDIISNLPDAIIGHILSLLPTKDAVRTSVLSKKWEYMWTFITKLHFNDREYVYGSYKTQTSFLNSVYRVLVHLNSSSIQSLSISIFESYDPYHLNQWISAMLSRKVKEICINSIDQFDISSYSPIWKSPFLEKLKLKMAAYPICTRRITDYDIRTTIPTFNVDFLCLTVLKLCGITLACGPPNYLQELSLNFPALRKYETVDCTWLNVRLIRIEMPKLEVLIIKDTTVLMYDGSCSVIKLCASHLENFSYSGFMSDAISFHLSVKSVASAKIYPRYSFREGNDGQSASFAYQFLRKFNNKVECLKFEQPQVLAQAVHLVDLPEFEMLTHLEVDNIMGPLLWFLLLKAPLIKTLTFEELLSFQLSNPTLVPACIASKLEVLNFGKLKGDEYELLFAKHVIENAQVLKRVSFTCQWNIWGSSGIEVKEEILSFKKSASTAVIEFI</sequence>
<dbReference type="Proteomes" id="UP001189624">
    <property type="component" value="Chromosome 5"/>
</dbReference>
<dbReference type="InterPro" id="IPR053781">
    <property type="entry name" value="F-box_AtFBL13-like"/>
</dbReference>
<dbReference type="PANTHER" id="PTHR31900:SF32">
    <property type="entry name" value="F-BOX_RNI_FBD-LIKE DOMAIN PROTEIN"/>
    <property type="match status" value="1"/>
</dbReference>
<accession>A0AA86VIM7</accession>
<gene>
    <name evidence="2" type="ORF">AYBTSS11_LOCUS17382</name>
</gene>
<dbReference type="AlphaFoldDB" id="A0AA86VIM7"/>
<dbReference type="InterPro" id="IPR006566">
    <property type="entry name" value="FBD"/>
</dbReference>
<dbReference type="Gramene" id="rna-AYBTSS11_LOCUS17382">
    <property type="protein sequence ID" value="CAJ1957771.1"/>
    <property type="gene ID" value="gene-AYBTSS11_LOCUS17382"/>
</dbReference>
<evidence type="ECO:0000259" key="1">
    <source>
        <dbReference type="PROSITE" id="PS50181"/>
    </source>
</evidence>
<dbReference type="Gene3D" id="1.20.1280.50">
    <property type="match status" value="2"/>
</dbReference>
<dbReference type="Pfam" id="PF00646">
    <property type="entry name" value="F-box"/>
    <property type="match status" value="2"/>
</dbReference>
<evidence type="ECO:0000313" key="3">
    <source>
        <dbReference type="Proteomes" id="UP001189624"/>
    </source>
</evidence>
<proteinExistence type="predicted"/>
<dbReference type="InterPro" id="IPR036047">
    <property type="entry name" value="F-box-like_dom_sf"/>
</dbReference>
<evidence type="ECO:0000313" key="2">
    <source>
        <dbReference type="EMBL" id="CAJ1957771.1"/>
    </source>
</evidence>
<dbReference type="PANTHER" id="PTHR31900">
    <property type="entry name" value="F-BOX/RNI SUPERFAMILY PROTEIN-RELATED"/>
    <property type="match status" value="1"/>
</dbReference>
<organism evidence="2 3">
    <name type="scientific">Sphenostylis stenocarpa</name>
    <dbReference type="NCBI Taxonomy" id="92480"/>
    <lineage>
        <taxon>Eukaryota</taxon>
        <taxon>Viridiplantae</taxon>
        <taxon>Streptophyta</taxon>
        <taxon>Embryophyta</taxon>
        <taxon>Tracheophyta</taxon>
        <taxon>Spermatophyta</taxon>
        <taxon>Magnoliopsida</taxon>
        <taxon>eudicotyledons</taxon>
        <taxon>Gunneridae</taxon>
        <taxon>Pentapetalae</taxon>
        <taxon>rosids</taxon>
        <taxon>fabids</taxon>
        <taxon>Fabales</taxon>
        <taxon>Fabaceae</taxon>
        <taxon>Papilionoideae</taxon>
        <taxon>50 kb inversion clade</taxon>
        <taxon>NPAAA clade</taxon>
        <taxon>indigoferoid/millettioid clade</taxon>
        <taxon>Phaseoleae</taxon>
        <taxon>Sphenostylis</taxon>
    </lineage>
</organism>
<name>A0AA86VIM7_9FABA</name>
<dbReference type="InterPro" id="IPR001810">
    <property type="entry name" value="F-box_dom"/>
</dbReference>
<dbReference type="SMART" id="SM00256">
    <property type="entry name" value="FBOX"/>
    <property type="match status" value="2"/>
</dbReference>
<reference evidence="2" key="1">
    <citation type="submission" date="2023-10" db="EMBL/GenBank/DDBJ databases">
        <authorList>
            <person name="Domelevo Entfellner J.-B."/>
        </authorList>
    </citation>
    <scope>NUCLEOTIDE SEQUENCE</scope>
</reference>
<dbReference type="CDD" id="cd22160">
    <property type="entry name" value="F-box_AtFBL13-like"/>
    <property type="match status" value="2"/>
</dbReference>
<dbReference type="Pfam" id="PF08387">
    <property type="entry name" value="FBD"/>
    <property type="match status" value="2"/>
</dbReference>
<keyword evidence="3" id="KW-1185">Reference proteome</keyword>
<protein>
    <recommendedName>
        <fullName evidence="1">F-box domain-containing protein</fullName>
    </recommendedName>
</protein>
<dbReference type="PROSITE" id="PS50181">
    <property type="entry name" value="FBOX"/>
    <property type="match status" value="1"/>
</dbReference>
<dbReference type="SUPFAM" id="SSF81383">
    <property type="entry name" value="F-box domain"/>
    <property type="match status" value="2"/>
</dbReference>
<feature type="domain" description="F-box" evidence="1">
    <location>
        <begin position="532"/>
        <end position="587"/>
    </location>
</feature>
<dbReference type="EMBL" id="OY731402">
    <property type="protein sequence ID" value="CAJ1957771.1"/>
    <property type="molecule type" value="Genomic_DNA"/>
</dbReference>
<dbReference type="InterPro" id="IPR050232">
    <property type="entry name" value="FBL13/AtMIF1-like"/>
</dbReference>